<dbReference type="GO" id="GO:0005737">
    <property type="term" value="C:cytoplasm"/>
    <property type="evidence" value="ECO:0007669"/>
    <property type="project" value="UniProtKB-SubCell"/>
</dbReference>
<keyword evidence="7" id="KW-1185">Reference proteome</keyword>
<keyword evidence="4" id="KW-0676">Redox-active center</keyword>
<dbReference type="InterPro" id="IPR014025">
    <property type="entry name" value="Glutaredoxin_subgr"/>
</dbReference>
<evidence type="ECO:0000313" key="6">
    <source>
        <dbReference type="EMBL" id="KAK9102574.1"/>
    </source>
</evidence>
<comment type="similarity">
    <text evidence="2">Belongs to the glutaredoxin family. CC-type subfamily.</text>
</comment>
<comment type="subcellular location">
    <subcellularLocation>
        <location evidence="1">Cytoplasm</location>
    </subcellularLocation>
</comment>
<protein>
    <recommendedName>
        <fullName evidence="5">Glutaredoxin domain-containing protein</fullName>
    </recommendedName>
</protein>
<keyword evidence="3" id="KW-0963">Cytoplasm</keyword>
<dbReference type="PANTHER" id="PTHR10168">
    <property type="entry name" value="GLUTAREDOXIN"/>
    <property type="match status" value="1"/>
</dbReference>
<dbReference type="Proteomes" id="UP001417504">
    <property type="component" value="Unassembled WGS sequence"/>
</dbReference>
<evidence type="ECO:0000259" key="5">
    <source>
        <dbReference type="Pfam" id="PF00462"/>
    </source>
</evidence>
<dbReference type="CDD" id="cd03419">
    <property type="entry name" value="GRX_GRXh_1_2_like"/>
    <property type="match status" value="1"/>
</dbReference>
<sequence>MWQYEGAMEGEVAAVAVSSMAANKVSLTIDGEEETAERRFERLISENPVVIFTRSSCYMCHVMKKLLSAIGVHPTVIELEEGEVDALAVLDEGSSSDSGGRVVVPAVFIGGASIGGLERLIALHLSGNLIPKLREAGALWA</sequence>
<dbReference type="SUPFAM" id="SSF52833">
    <property type="entry name" value="Thioredoxin-like"/>
    <property type="match status" value="1"/>
</dbReference>
<dbReference type="InterPro" id="IPR036249">
    <property type="entry name" value="Thioredoxin-like_sf"/>
</dbReference>
<dbReference type="Gene3D" id="3.40.30.10">
    <property type="entry name" value="Glutaredoxin"/>
    <property type="match status" value="1"/>
</dbReference>
<dbReference type="PROSITE" id="PS51354">
    <property type="entry name" value="GLUTAREDOXIN_2"/>
    <property type="match status" value="1"/>
</dbReference>
<comment type="caution">
    <text evidence="6">The sequence shown here is derived from an EMBL/GenBank/DDBJ whole genome shotgun (WGS) entry which is preliminary data.</text>
</comment>
<evidence type="ECO:0000256" key="4">
    <source>
        <dbReference type="ARBA" id="ARBA00023284"/>
    </source>
</evidence>
<evidence type="ECO:0000256" key="1">
    <source>
        <dbReference type="ARBA" id="ARBA00004496"/>
    </source>
</evidence>
<gene>
    <name evidence="6" type="ORF">Sjap_019828</name>
</gene>
<dbReference type="Pfam" id="PF00462">
    <property type="entry name" value="Glutaredoxin"/>
    <property type="match status" value="1"/>
</dbReference>
<proteinExistence type="inferred from homology"/>
<dbReference type="AlphaFoldDB" id="A0AAP0F077"/>
<organism evidence="6 7">
    <name type="scientific">Stephania japonica</name>
    <dbReference type="NCBI Taxonomy" id="461633"/>
    <lineage>
        <taxon>Eukaryota</taxon>
        <taxon>Viridiplantae</taxon>
        <taxon>Streptophyta</taxon>
        <taxon>Embryophyta</taxon>
        <taxon>Tracheophyta</taxon>
        <taxon>Spermatophyta</taxon>
        <taxon>Magnoliopsida</taxon>
        <taxon>Ranunculales</taxon>
        <taxon>Menispermaceae</taxon>
        <taxon>Menispermoideae</taxon>
        <taxon>Cissampelideae</taxon>
        <taxon>Stephania</taxon>
    </lineage>
</organism>
<dbReference type="InterPro" id="IPR011905">
    <property type="entry name" value="GlrX-like_pln_2"/>
</dbReference>
<evidence type="ECO:0000256" key="2">
    <source>
        <dbReference type="ARBA" id="ARBA00007568"/>
    </source>
</evidence>
<dbReference type="EMBL" id="JBBNAE010000008">
    <property type="protein sequence ID" value="KAK9102574.1"/>
    <property type="molecule type" value="Genomic_DNA"/>
</dbReference>
<dbReference type="PRINTS" id="PR00160">
    <property type="entry name" value="GLUTAREDOXIN"/>
</dbReference>
<name>A0AAP0F077_9MAGN</name>
<accession>A0AAP0F077</accession>
<feature type="domain" description="Glutaredoxin" evidence="5">
    <location>
        <begin position="49"/>
        <end position="112"/>
    </location>
</feature>
<reference evidence="6 7" key="1">
    <citation type="submission" date="2024-01" db="EMBL/GenBank/DDBJ databases">
        <title>Genome assemblies of Stephania.</title>
        <authorList>
            <person name="Yang L."/>
        </authorList>
    </citation>
    <scope>NUCLEOTIDE SEQUENCE [LARGE SCALE GENOMIC DNA]</scope>
    <source>
        <strain evidence="6">QJT</strain>
        <tissue evidence="6">Leaf</tissue>
    </source>
</reference>
<evidence type="ECO:0000256" key="3">
    <source>
        <dbReference type="ARBA" id="ARBA00022490"/>
    </source>
</evidence>
<dbReference type="NCBIfam" id="TIGR02189">
    <property type="entry name" value="GlrX-like_plant"/>
    <property type="match status" value="1"/>
</dbReference>
<evidence type="ECO:0000313" key="7">
    <source>
        <dbReference type="Proteomes" id="UP001417504"/>
    </source>
</evidence>
<dbReference type="InterPro" id="IPR002109">
    <property type="entry name" value="Glutaredoxin"/>
</dbReference>